<feature type="transmembrane region" description="Helical" evidence="1">
    <location>
        <begin position="37"/>
        <end position="56"/>
    </location>
</feature>
<dbReference type="EMBL" id="JAAGMP010000305">
    <property type="protein sequence ID" value="NEC17805.1"/>
    <property type="molecule type" value="Genomic_DNA"/>
</dbReference>
<organism evidence="2 3">
    <name type="scientific">Streptomyces parvus</name>
    <dbReference type="NCBI Taxonomy" id="66428"/>
    <lineage>
        <taxon>Bacteria</taxon>
        <taxon>Bacillati</taxon>
        <taxon>Actinomycetota</taxon>
        <taxon>Actinomycetes</taxon>
        <taxon>Kitasatosporales</taxon>
        <taxon>Streptomycetaceae</taxon>
        <taxon>Streptomyces</taxon>
    </lineage>
</organism>
<keyword evidence="1" id="KW-1133">Transmembrane helix</keyword>
<evidence type="ECO:0000313" key="3">
    <source>
        <dbReference type="Proteomes" id="UP000469670"/>
    </source>
</evidence>
<accession>A0A7K3RRI4</accession>
<dbReference type="AlphaFoldDB" id="A0A7K3RRI4"/>
<name>A0A7K3RRI4_9ACTN</name>
<sequence length="57" mass="5875">MSSLTLLVAVLLVLVVGLVVALLIDLAHRYPKAATPMLVGLGGMTVIVAVVVPIVVR</sequence>
<gene>
    <name evidence="2" type="ORF">G3I50_05940</name>
</gene>
<keyword evidence="1" id="KW-0472">Membrane</keyword>
<evidence type="ECO:0000256" key="1">
    <source>
        <dbReference type="SAM" id="Phobius"/>
    </source>
</evidence>
<keyword evidence="1" id="KW-0812">Transmembrane</keyword>
<comment type="caution">
    <text evidence="2">The sequence shown here is derived from an EMBL/GenBank/DDBJ whole genome shotgun (WGS) entry which is preliminary data.</text>
</comment>
<dbReference type="RefSeq" id="WP_157841128.1">
    <property type="nucleotide sequence ID" value="NZ_JAAGMP010000305.1"/>
</dbReference>
<dbReference type="Proteomes" id="UP000469670">
    <property type="component" value="Unassembled WGS sequence"/>
</dbReference>
<reference evidence="2 3" key="1">
    <citation type="submission" date="2020-01" db="EMBL/GenBank/DDBJ databases">
        <title>Insect and environment-associated Actinomycetes.</title>
        <authorList>
            <person name="Currrie C."/>
            <person name="Chevrette M."/>
            <person name="Carlson C."/>
            <person name="Stubbendieck R."/>
            <person name="Wendt-Pienkowski E."/>
        </authorList>
    </citation>
    <scope>NUCLEOTIDE SEQUENCE [LARGE SCALE GENOMIC DNA]</scope>
    <source>
        <strain evidence="2 3">SID7590</strain>
    </source>
</reference>
<proteinExistence type="predicted"/>
<protein>
    <submittedName>
        <fullName evidence="2">Uncharacterized protein</fullName>
    </submittedName>
</protein>
<evidence type="ECO:0000313" key="2">
    <source>
        <dbReference type="EMBL" id="NEC17805.1"/>
    </source>
</evidence>